<dbReference type="AlphaFoldDB" id="A0A517P884"/>
<protein>
    <recommendedName>
        <fullName evidence="5">LTXXQ motif protein</fullName>
    </recommendedName>
</protein>
<evidence type="ECO:0000313" key="3">
    <source>
        <dbReference type="EMBL" id="QDT15572.1"/>
    </source>
</evidence>
<evidence type="ECO:0000256" key="1">
    <source>
        <dbReference type="SAM" id="Coils"/>
    </source>
</evidence>
<dbReference type="KEGG" id="acaf:CA12_16570"/>
<evidence type="ECO:0000313" key="4">
    <source>
        <dbReference type="Proteomes" id="UP000318741"/>
    </source>
</evidence>
<organism evidence="3 4">
    <name type="scientific">Alienimonas californiensis</name>
    <dbReference type="NCBI Taxonomy" id="2527989"/>
    <lineage>
        <taxon>Bacteria</taxon>
        <taxon>Pseudomonadati</taxon>
        <taxon>Planctomycetota</taxon>
        <taxon>Planctomycetia</taxon>
        <taxon>Planctomycetales</taxon>
        <taxon>Planctomycetaceae</taxon>
        <taxon>Alienimonas</taxon>
    </lineage>
</organism>
<reference evidence="3 4" key="1">
    <citation type="submission" date="2019-02" db="EMBL/GenBank/DDBJ databases">
        <title>Deep-cultivation of Planctomycetes and their phenomic and genomic characterization uncovers novel biology.</title>
        <authorList>
            <person name="Wiegand S."/>
            <person name="Jogler M."/>
            <person name="Boedeker C."/>
            <person name="Pinto D."/>
            <person name="Vollmers J."/>
            <person name="Rivas-Marin E."/>
            <person name="Kohn T."/>
            <person name="Peeters S.H."/>
            <person name="Heuer A."/>
            <person name="Rast P."/>
            <person name="Oberbeckmann S."/>
            <person name="Bunk B."/>
            <person name="Jeske O."/>
            <person name="Meyerdierks A."/>
            <person name="Storesund J.E."/>
            <person name="Kallscheuer N."/>
            <person name="Luecker S."/>
            <person name="Lage O.M."/>
            <person name="Pohl T."/>
            <person name="Merkel B.J."/>
            <person name="Hornburger P."/>
            <person name="Mueller R.-W."/>
            <person name="Bruemmer F."/>
            <person name="Labrenz M."/>
            <person name="Spormann A.M."/>
            <person name="Op den Camp H."/>
            <person name="Overmann J."/>
            <person name="Amann R."/>
            <person name="Jetten M.S.M."/>
            <person name="Mascher T."/>
            <person name="Medema M.H."/>
            <person name="Devos D.P."/>
            <person name="Kaster A.-K."/>
            <person name="Ovreas L."/>
            <person name="Rohde M."/>
            <person name="Galperin M.Y."/>
            <person name="Jogler C."/>
        </authorList>
    </citation>
    <scope>NUCLEOTIDE SEQUENCE [LARGE SCALE GENOMIC DNA]</scope>
    <source>
        <strain evidence="3 4">CA12</strain>
    </source>
</reference>
<dbReference type="EMBL" id="CP036265">
    <property type="protein sequence ID" value="QDT15572.1"/>
    <property type="molecule type" value="Genomic_DNA"/>
</dbReference>
<keyword evidence="4" id="KW-1185">Reference proteome</keyword>
<evidence type="ECO:0008006" key="5">
    <source>
        <dbReference type="Google" id="ProtNLM"/>
    </source>
</evidence>
<sequence>MRRNDPAKTRGVPCSLRLREVPMSIRPLFPAALCVSALLGLSALDRSAVSQDGAAPEGSFEPTTAGAREGIDVYPRRLPPGLGVLRLSSEQKERIYAVQAKYHVQIEKLRAEIAALEAKQEAEVTAALTPAQKDFLKAYEAMKQAEQAAAEKDAAETPADAAE</sequence>
<name>A0A517P884_9PLAN</name>
<feature type="region of interest" description="Disordered" evidence="2">
    <location>
        <begin position="51"/>
        <end position="72"/>
    </location>
</feature>
<feature type="coiled-coil region" evidence="1">
    <location>
        <begin position="99"/>
        <end position="126"/>
    </location>
</feature>
<evidence type="ECO:0000256" key="2">
    <source>
        <dbReference type="SAM" id="MobiDB-lite"/>
    </source>
</evidence>
<keyword evidence="1" id="KW-0175">Coiled coil</keyword>
<proteinExistence type="predicted"/>
<dbReference type="Proteomes" id="UP000318741">
    <property type="component" value="Chromosome"/>
</dbReference>
<accession>A0A517P884</accession>
<gene>
    <name evidence="3" type="ORF">CA12_16570</name>
</gene>